<feature type="signal peptide" evidence="2">
    <location>
        <begin position="1"/>
        <end position="32"/>
    </location>
</feature>
<feature type="non-terminal residue" evidence="3">
    <location>
        <position position="1"/>
    </location>
</feature>
<evidence type="ECO:0000256" key="1">
    <source>
        <dbReference type="SAM" id="Phobius"/>
    </source>
</evidence>
<dbReference type="OrthoDB" id="542507at2759"/>
<evidence type="ECO:0000313" key="3">
    <source>
        <dbReference type="EMBL" id="RDY05327.1"/>
    </source>
</evidence>
<feature type="chain" id="PRO_5016703714" evidence="2">
    <location>
        <begin position="33"/>
        <end position="399"/>
    </location>
</feature>
<dbReference type="InterPro" id="IPR010903">
    <property type="entry name" value="DUF1517"/>
</dbReference>
<sequence>MVLEGQMALLRRYSLFVLLLLLFTCNLNMASASSGGVMGGSFFDSDSESSSSESYTRDSEHVMMHRRDNYAPPDAEHGKGSHGGVPVVFLVFMFGMVLVGICKDNKGNSVTVLKLQVAMSGGTGSSIQRDLTRIAQTADTSSRDGVSYLVKETIQSLDRHHGYCIAGYSSVDLNRSKEDGEKCYNQLSNEERAKFDEETLVNLNIAEKRSTKPQSDVFSNEYSMETKEEREVFEEEKLLNGFGNEYIVITILVAAIGAHKLPNINGAEDLKVALQKLRTLLSGKLLAGKVLWTPQNEDDTLPKRKLLEDYPQLAKGIKSFLVYLYQITILVAAKGTYKPPNINGAEDLNRALQKLRTLLLSKLLVRDHTLMDLQNQNDTISKQKLLEDCPQLAKGIKAF</sequence>
<dbReference type="Pfam" id="PF07466">
    <property type="entry name" value="DUF1517"/>
    <property type="match status" value="2"/>
</dbReference>
<keyword evidence="1" id="KW-0812">Transmembrane</keyword>
<keyword evidence="2" id="KW-0732">Signal</keyword>
<keyword evidence="4" id="KW-1185">Reference proteome</keyword>
<evidence type="ECO:0000256" key="2">
    <source>
        <dbReference type="SAM" id="SignalP"/>
    </source>
</evidence>
<keyword evidence="1" id="KW-0472">Membrane</keyword>
<accession>A0A371HRC4</accession>
<dbReference type="InterPro" id="IPR053023">
    <property type="entry name" value="FLAP_modulator"/>
</dbReference>
<reference evidence="3" key="1">
    <citation type="submission" date="2018-05" db="EMBL/GenBank/DDBJ databases">
        <title>Draft genome of Mucuna pruriens seed.</title>
        <authorList>
            <person name="Nnadi N.E."/>
            <person name="Vos R."/>
            <person name="Hasami M.H."/>
            <person name="Devisetty U.K."/>
            <person name="Aguiy J.C."/>
        </authorList>
    </citation>
    <scope>NUCLEOTIDE SEQUENCE [LARGE SCALE GENOMIC DNA]</scope>
    <source>
        <strain evidence="3">JCA_2017</strain>
    </source>
</reference>
<proteinExistence type="predicted"/>
<feature type="transmembrane region" description="Helical" evidence="1">
    <location>
        <begin position="83"/>
        <end position="102"/>
    </location>
</feature>
<dbReference type="STRING" id="157652.A0A371HRC4"/>
<dbReference type="AlphaFoldDB" id="A0A371HRC4"/>
<dbReference type="PANTHER" id="PTHR33975">
    <property type="entry name" value="MYELIN-ASSOCIATED OLIGODENDROCYTE BASIC PROTEIN"/>
    <property type="match status" value="1"/>
</dbReference>
<organism evidence="3 4">
    <name type="scientific">Mucuna pruriens</name>
    <name type="common">Velvet bean</name>
    <name type="synonym">Dolichos pruriens</name>
    <dbReference type="NCBI Taxonomy" id="157652"/>
    <lineage>
        <taxon>Eukaryota</taxon>
        <taxon>Viridiplantae</taxon>
        <taxon>Streptophyta</taxon>
        <taxon>Embryophyta</taxon>
        <taxon>Tracheophyta</taxon>
        <taxon>Spermatophyta</taxon>
        <taxon>Magnoliopsida</taxon>
        <taxon>eudicotyledons</taxon>
        <taxon>Gunneridae</taxon>
        <taxon>Pentapetalae</taxon>
        <taxon>rosids</taxon>
        <taxon>fabids</taxon>
        <taxon>Fabales</taxon>
        <taxon>Fabaceae</taxon>
        <taxon>Papilionoideae</taxon>
        <taxon>50 kb inversion clade</taxon>
        <taxon>NPAAA clade</taxon>
        <taxon>indigoferoid/millettioid clade</taxon>
        <taxon>Phaseoleae</taxon>
        <taxon>Mucuna</taxon>
    </lineage>
</organism>
<dbReference type="GO" id="GO:0009507">
    <property type="term" value="C:chloroplast"/>
    <property type="evidence" value="ECO:0007669"/>
    <property type="project" value="TreeGrafter"/>
</dbReference>
<evidence type="ECO:0000313" key="4">
    <source>
        <dbReference type="Proteomes" id="UP000257109"/>
    </source>
</evidence>
<gene>
    <name evidence="3" type="ORF">CR513_10848</name>
</gene>
<keyword evidence="1" id="KW-1133">Transmembrane helix</keyword>
<dbReference type="EMBL" id="QJKJ01001903">
    <property type="protein sequence ID" value="RDY05327.1"/>
    <property type="molecule type" value="Genomic_DNA"/>
</dbReference>
<comment type="caution">
    <text evidence="3">The sequence shown here is derived from an EMBL/GenBank/DDBJ whole genome shotgun (WGS) entry which is preliminary data.</text>
</comment>
<protein>
    <submittedName>
        <fullName evidence="3">Uncharacterized protein</fullName>
    </submittedName>
</protein>
<dbReference type="PANTHER" id="PTHR33975:SF5">
    <property type="entry name" value="PROTEIN, PUTATIVE-RELATED"/>
    <property type="match status" value="1"/>
</dbReference>
<dbReference type="Proteomes" id="UP000257109">
    <property type="component" value="Unassembled WGS sequence"/>
</dbReference>
<name>A0A371HRC4_MUCPR</name>